<evidence type="ECO:0000256" key="1">
    <source>
        <dbReference type="SAM" id="MobiDB-lite"/>
    </source>
</evidence>
<feature type="region of interest" description="Disordered" evidence="1">
    <location>
        <begin position="397"/>
        <end position="433"/>
    </location>
</feature>
<keyword evidence="3" id="KW-1185">Reference proteome</keyword>
<evidence type="ECO:0000313" key="3">
    <source>
        <dbReference type="Proteomes" id="UP001219525"/>
    </source>
</evidence>
<organism evidence="2 3">
    <name type="scientific">Mycena pura</name>
    <dbReference type="NCBI Taxonomy" id="153505"/>
    <lineage>
        <taxon>Eukaryota</taxon>
        <taxon>Fungi</taxon>
        <taxon>Dikarya</taxon>
        <taxon>Basidiomycota</taxon>
        <taxon>Agaricomycotina</taxon>
        <taxon>Agaricomycetes</taxon>
        <taxon>Agaricomycetidae</taxon>
        <taxon>Agaricales</taxon>
        <taxon>Marasmiineae</taxon>
        <taxon>Mycenaceae</taxon>
        <taxon>Mycena</taxon>
    </lineage>
</organism>
<proteinExistence type="predicted"/>
<name>A0AAD6VMM6_9AGAR</name>
<feature type="compositionally biased region" description="Acidic residues" evidence="1">
    <location>
        <begin position="70"/>
        <end position="87"/>
    </location>
</feature>
<sequence length="433" mass="48312">MSRENEPPTVIEDLSRDELIVLARQSEKALNDEKARADTAEKRAALADSTNRPGRGRPKKRARPTRTVPSDDENDPQDDEEGGDDSPEDKMRSAGHKYVITEGLWFSATAESVLETKISNSYDEKNRFTNNSQKKQGEMRAARELVPEELRGDLRKEWAIYEFERGMGRQRSNTSSRLRNDIEPVFNTHLKALDPERFRNVADVLDPTKRADLVDLIGGKKDASQKITYHHLAAPVLHSDGSSRHNPETFLHSKLIMHVAAAIIFGKQKARALATGKGTSSSSKCMGDIHQIRRTTPGMIRNGAVLTLWTLSVDTNLKNRGQQTGANWQLIGEQIYEWILHGLRERQEPVLRLFHEWDDELFPDTEDSLGAALGTGSTNAEELQEALDALRHTNVIEMEDDNGGRGDNENGEGSGNGASSHADSSDEENLDKD</sequence>
<dbReference type="EMBL" id="JARJCW010000026">
    <property type="protein sequence ID" value="KAJ7211231.1"/>
    <property type="molecule type" value="Genomic_DNA"/>
</dbReference>
<gene>
    <name evidence="2" type="ORF">GGX14DRAFT_394175</name>
</gene>
<accession>A0AAD6VMM6</accession>
<feature type="compositionally biased region" description="Basic residues" evidence="1">
    <location>
        <begin position="54"/>
        <end position="64"/>
    </location>
</feature>
<evidence type="ECO:0000313" key="2">
    <source>
        <dbReference type="EMBL" id="KAJ7211231.1"/>
    </source>
</evidence>
<dbReference type="Proteomes" id="UP001219525">
    <property type="component" value="Unassembled WGS sequence"/>
</dbReference>
<reference evidence="2" key="1">
    <citation type="submission" date="2023-03" db="EMBL/GenBank/DDBJ databases">
        <title>Massive genome expansion in bonnet fungi (Mycena s.s.) driven by repeated elements and novel gene families across ecological guilds.</title>
        <authorList>
            <consortium name="Lawrence Berkeley National Laboratory"/>
            <person name="Harder C.B."/>
            <person name="Miyauchi S."/>
            <person name="Viragh M."/>
            <person name="Kuo A."/>
            <person name="Thoen E."/>
            <person name="Andreopoulos B."/>
            <person name="Lu D."/>
            <person name="Skrede I."/>
            <person name="Drula E."/>
            <person name="Henrissat B."/>
            <person name="Morin E."/>
            <person name="Kohler A."/>
            <person name="Barry K."/>
            <person name="LaButti K."/>
            <person name="Morin E."/>
            <person name="Salamov A."/>
            <person name="Lipzen A."/>
            <person name="Mereny Z."/>
            <person name="Hegedus B."/>
            <person name="Baldrian P."/>
            <person name="Stursova M."/>
            <person name="Weitz H."/>
            <person name="Taylor A."/>
            <person name="Grigoriev I.V."/>
            <person name="Nagy L.G."/>
            <person name="Martin F."/>
            <person name="Kauserud H."/>
        </authorList>
    </citation>
    <scope>NUCLEOTIDE SEQUENCE</scope>
    <source>
        <strain evidence="2">9144</strain>
    </source>
</reference>
<protein>
    <submittedName>
        <fullName evidence="2">Uncharacterized protein</fullName>
    </submittedName>
</protein>
<comment type="caution">
    <text evidence="2">The sequence shown here is derived from an EMBL/GenBank/DDBJ whole genome shotgun (WGS) entry which is preliminary data.</text>
</comment>
<dbReference type="AlphaFoldDB" id="A0AAD6VMM6"/>
<dbReference type="InterPro" id="IPR046521">
    <property type="entry name" value="DUF6698"/>
</dbReference>
<feature type="region of interest" description="Disordered" evidence="1">
    <location>
        <begin position="26"/>
        <end position="91"/>
    </location>
</feature>
<dbReference type="Pfam" id="PF20414">
    <property type="entry name" value="DUF6698"/>
    <property type="match status" value="1"/>
</dbReference>
<feature type="compositionally biased region" description="Basic and acidic residues" evidence="1">
    <location>
        <begin position="26"/>
        <end position="45"/>
    </location>
</feature>